<dbReference type="OrthoDB" id="2739686at2759"/>
<sequence length="344" mass="36216">MRFSPLFFLLSFLSLTALAGPLDLQRRVNLDPSVDSTVIELAGPSSPGGAYPRTTILSDGSILGCCTAASDGVKTLTVTKSTNEGLNWSQIGTIAQSTGDLDNCYVLQLANGNVVAAFRNHDLNSEGSTRNIGLQRLCRRMQERRGFFLSQVSQRAATVINNGLWMVPSAYYSSENSAVDQDILLQSSTDNGQTWSTPSTVAGATTTGRDGMPGCVDLVNGTLMCVFETTQVTGNTDSGDLNIKSISSNDEGSTWGDRNEVYVATAAEVEAAAPQIALSTGGAIVVSFYTDENNVPASNFKIITSSTGNVGSWGDETIVASGGQSSWPGLLSLPDGTVLEILNK</sequence>
<reference evidence="2" key="1">
    <citation type="submission" date="2020-11" db="EMBL/GenBank/DDBJ databases">
        <authorList>
            <consortium name="DOE Joint Genome Institute"/>
            <person name="Ahrendt S."/>
            <person name="Riley R."/>
            <person name="Andreopoulos W."/>
            <person name="Labutti K."/>
            <person name="Pangilinan J."/>
            <person name="Ruiz-Duenas F.J."/>
            <person name="Barrasa J.M."/>
            <person name="Sanchez-Garcia M."/>
            <person name="Camarero S."/>
            <person name="Miyauchi S."/>
            <person name="Serrano A."/>
            <person name="Linde D."/>
            <person name="Babiker R."/>
            <person name="Drula E."/>
            <person name="Ayuso-Fernandez I."/>
            <person name="Pacheco R."/>
            <person name="Padilla G."/>
            <person name="Ferreira P."/>
            <person name="Barriuso J."/>
            <person name="Kellner H."/>
            <person name="Castanera R."/>
            <person name="Alfaro M."/>
            <person name="Ramirez L."/>
            <person name="Pisabarro A.G."/>
            <person name="Kuo A."/>
            <person name="Tritt A."/>
            <person name="Lipzen A."/>
            <person name="He G."/>
            <person name="Yan M."/>
            <person name="Ng V."/>
            <person name="Cullen D."/>
            <person name="Martin F."/>
            <person name="Rosso M.-N."/>
            <person name="Henrissat B."/>
            <person name="Hibbett D."/>
            <person name="Martinez A.T."/>
            <person name="Grigoriev I.V."/>
        </authorList>
    </citation>
    <scope>NUCLEOTIDE SEQUENCE</scope>
    <source>
        <strain evidence="2">AH 40177</strain>
    </source>
</reference>
<keyword evidence="1" id="KW-0732">Signal</keyword>
<protein>
    <recommendedName>
        <fullName evidence="4">Sialidase domain-containing protein</fullName>
    </recommendedName>
</protein>
<dbReference type="PANTHER" id="PTHR38792:SF3">
    <property type="entry name" value="BNR_ASP-BOX REPEAT DOMAIN PROTEIN (AFU_ORTHOLOGUE AFUA_7G06430)-RELATED"/>
    <property type="match status" value="1"/>
</dbReference>
<evidence type="ECO:0000313" key="2">
    <source>
        <dbReference type="EMBL" id="KAF9077419.1"/>
    </source>
</evidence>
<organism evidence="2 3">
    <name type="scientific">Rhodocollybia butyracea</name>
    <dbReference type="NCBI Taxonomy" id="206335"/>
    <lineage>
        <taxon>Eukaryota</taxon>
        <taxon>Fungi</taxon>
        <taxon>Dikarya</taxon>
        <taxon>Basidiomycota</taxon>
        <taxon>Agaricomycotina</taxon>
        <taxon>Agaricomycetes</taxon>
        <taxon>Agaricomycetidae</taxon>
        <taxon>Agaricales</taxon>
        <taxon>Marasmiineae</taxon>
        <taxon>Omphalotaceae</taxon>
        <taxon>Rhodocollybia</taxon>
    </lineage>
</organism>
<dbReference type="AlphaFoldDB" id="A0A9P5UFL8"/>
<name>A0A9P5UFL8_9AGAR</name>
<evidence type="ECO:0000256" key="1">
    <source>
        <dbReference type="SAM" id="SignalP"/>
    </source>
</evidence>
<comment type="caution">
    <text evidence="2">The sequence shown here is derived from an EMBL/GenBank/DDBJ whole genome shotgun (WGS) entry which is preliminary data.</text>
</comment>
<evidence type="ECO:0000313" key="3">
    <source>
        <dbReference type="Proteomes" id="UP000772434"/>
    </source>
</evidence>
<dbReference type="EMBL" id="JADNRY010000004">
    <property type="protein sequence ID" value="KAF9077419.1"/>
    <property type="molecule type" value="Genomic_DNA"/>
</dbReference>
<dbReference type="SUPFAM" id="SSF50939">
    <property type="entry name" value="Sialidases"/>
    <property type="match status" value="1"/>
</dbReference>
<evidence type="ECO:0008006" key="4">
    <source>
        <dbReference type="Google" id="ProtNLM"/>
    </source>
</evidence>
<feature type="chain" id="PRO_5040302327" description="Sialidase domain-containing protein" evidence="1">
    <location>
        <begin position="20"/>
        <end position="344"/>
    </location>
</feature>
<dbReference type="CDD" id="cd15482">
    <property type="entry name" value="Sialidase_non-viral"/>
    <property type="match status" value="1"/>
</dbReference>
<accession>A0A9P5UFL8</accession>
<proteinExistence type="predicted"/>
<keyword evidence="3" id="KW-1185">Reference proteome</keyword>
<dbReference type="PANTHER" id="PTHR38792">
    <property type="entry name" value="BNR/ASP-BOX REPEAT DOMAIN PROTEIN (AFU_ORTHOLOGUE AFUA_7G06430)-RELATED"/>
    <property type="match status" value="1"/>
</dbReference>
<dbReference type="Proteomes" id="UP000772434">
    <property type="component" value="Unassembled WGS sequence"/>
</dbReference>
<feature type="signal peptide" evidence="1">
    <location>
        <begin position="1"/>
        <end position="19"/>
    </location>
</feature>
<dbReference type="Gene3D" id="2.120.10.10">
    <property type="match status" value="3"/>
</dbReference>
<dbReference type="InterPro" id="IPR036278">
    <property type="entry name" value="Sialidase_sf"/>
</dbReference>
<gene>
    <name evidence="2" type="ORF">BDP27DRAFT_1379655</name>
</gene>